<organism evidence="1 2">
    <name type="scientific">Vibrio ostreicida</name>
    <dbReference type="NCBI Taxonomy" id="526588"/>
    <lineage>
        <taxon>Bacteria</taxon>
        <taxon>Pseudomonadati</taxon>
        <taxon>Pseudomonadota</taxon>
        <taxon>Gammaproteobacteria</taxon>
        <taxon>Vibrionales</taxon>
        <taxon>Vibrionaceae</taxon>
        <taxon>Vibrio</taxon>
    </lineage>
</organism>
<evidence type="ECO:0000313" key="1">
    <source>
        <dbReference type="EMBL" id="MDN3612132.1"/>
    </source>
</evidence>
<proteinExistence type="predicted"/>
<dbReference type="RefSeq" id="WP_170882492.1">
    <property type="nucleotide sequence ID" value="NZ_JABEYA020000003.1"/>
</dbReference>
<name>A0ABT8BZ78_9VIBR</name>
<comment type="caution">
    <text evidence="1">The sequence shown here is derived from an EMBL/GenBank/DDBJ whole genome shotgun (WGS) entry which is preliminary data.</text>
</comment>
<dbReference type="EMBL" id="JAUFQC010000027">
    <property type="protein sequence ID" value="MDN3612132.1"/>
    <property type="molecule type" value="Genomic_DNA"/>
</dbReference>
<accession>A0ABT8BZ78</accession>
<evidence type="ECO:0000313" key="2">
    <source>
        <dbReference type="Proteomes" id="UP001238540"/>
    </source>
</evidence>
<protein>
    <submittedName>
        <fullName evidence="1">Uncharacterized protein</fullName>
    </submittedName>
</protein>
<sequence length="148" mass="17107">MTRRNTKNFSDLFVAGEPRCHLCGSTLVFEEEHTCSQCDYAFGYFERFSETHEREMISALVELDVTRRRLANLILSSHSLFCLDIELLREIKTKIDSVLNLMTLTETNDEVNKLIIHNSKEIRGLLTNKSFYLLTSDLSEIKLNGNKL</sequence>
<reference evidence="2" key="1">
    <citation type="journal article" date="2019" name="Int. J. Syst. Evol. Microbiol.">
        <title>The Global Catalogue of Microorganisms (GCM) 10K type strain sequencing project: providing services to taxonomists for standard genome sequencing and annotation.</title>
        <authorList>
            <consortium name="The Broad Institute Genomics Platform"/>
            <consortium name="The Broad Institute Genome Sequencing Center for Infectious Disease"/>
            <person name="Wu L."/>
            <person name="Ma J."/>
        </authorList>
    </citation>
    <scope>NUCLEOTIDE SEQUENCE [LARGE SCALE GENOMIC DNA]</scope>
    <source>
        <strain evidence="2">CECT 7398</strain>
    </source>
</reference>
<gene>
    <name evidence="1" type="ORF">QWZ16_21290</name>
</gene>
<dbReference type="Proteomes" id="UP001238540">
    <property type="component" value="Unassembled WGS sequence"/>
</dbReference>
<keyword evidence="2" id="KW-1185">Reference proteome</keyword>